<evidence type="ECO:0000313" key="6">
    <source>
        <dbReference type="Proteomes" id="UP000075755"/>
    </source>
</evidence>
<dbReference type="InterPro" id="IPR000524">
    <property type="entry name" value="Tscrpt_reg_HTH_GntR"/>
</dbReference>
<dbReference type="InterPro" id="IPR028978">
    <property type="entry name" value="Chorismate_lyase_/UTRA_dom_sf"/>
</dbReference>
<dbReference type="RefSeq" id="WP_067958795.1">
    <property type="nucleotide sequence ID" value="NZ_CP015005.1"/>
</dbReference>
<dbReference type="PANTHER" id="PTHR44846">
    <property type="entry name" value="MANNOSYL-D-GLYCERATE TRANSPORT/METABOLISM SYSTEM REPRESSOR MNGR-RELATED"/>
    <property type="match status" value="1"/>
</dbReference>
<keyword evidence="1" id="KW-0805">Transcription regulation</keyword>
<dbReference type="SUPFAM" id="SSF46785">
    <property type="entry name" value="Winged helix' DNA-binding domain"/>
    <property type="match status" value="1"/>
</dbReference>
<dbReference type="Pfam" id="PF00392">
    <property type="entry name" value="GntR"/>
    <property type="match status" value="1"/>
</dbReference>
<dbReference type="Pfam" id="PF07702">
    <property type="entry name" value="UTRA"/>
    <property type="match status" value="1"/>
</dbReference>
<keyword evidence="3" id="KW-0804">Transcription</keyword>
<evidence type="ECO:0000256" key="1">
    <source>
        <dbReference type="ARBA" id="ARBA00023015"/>
    </source>
</evidence>
<evidence type="ECO:0000259" key="4">
    <source>
        <dbReference type="PROSITE" id="PS50949"/>
    </source>
</evidence>
<dbReference type="InterPro" id="IPR036388">
    <property type="entry name" value="WH-like_DNA-bd_sf"/>
</dbReference>
<dbReference type="InterPro" id="IPR012702">
    <property type="entry name" value="CP_lyase_PhnF"/>
</dbReference>
<dbReference type="Gene3D" id="1.10.10.10">
    <property type="entry name" value="Winged helix-like DNA-binding domain superfamily/Winged helix DNA-binding domain"/>
    <property type="match status" value="1"/>
</dbReference>
<feature type="domain" description="HTH gntR-type" evidence="4">
    <location>
        <begin position="27"/>
        <end position="95"/>
    </location>
</feature>
<dbReference type="InterPro" id="IPR011663">
    <property type="entry name" value="UTRA"/>
</dbReference>
<dbReference type="EMBL" id="CP015005">
    <property type="protein sequence ID" value="AMS41114.1"/>
    <property type="molecule type" value="Genomic_DNA"/>
</dbReference>
<dbReference type="AlphaFoldDB" id="A0AAC9AR32"/>
<dbReference type="PRINTS" id="PR00035">
    <property type="entry name" value="HTHGNTR"/>
</dbReference>
<dbReference type="GO" id="GO:0003700">
    <property type="term" value="F:DNA-binding transcription factor activity"/>
    <property type="evidence" value="ECO:0007669"/>
    <property type="project" value="InterPro"/>
</dbReference>
<evidence type="ECO:0000256" key="3">
    <source>
        <dbReference type="ARBA" id="ARBA00023163"/>
    </source>
</evidence>
<reference evidence="5 6" key="1">
    <citation type="submission" date="2016-03" db="EMBL/GenBank/DDBJ databases">
        <title>Complete genome of Aminobacter aminovorans KCTC 2477.</title>
        <authorList>
            <person name="Kim K.M."/>
        </authorList>
    </citation>
    <scope>NUCLEOTIDE SEQUENCE [LARGE SCALE GENOMIC DNA]</scope>
    <source>
        <strain evidence="5 6">KCTC 2477</strain>
    </source>
</reference>
<dbReference type="NCBIfam" id="TIGR02325">
    <property type="entry name" value="C_P_lyase_phnF"/>
    <property type="match status" value="1"/>
</dbReference>
<dbReference type="InterPro" id="IPR050679">
    <property type="entry name" value="Bact_HTH_transcr_reg"/>
</dbReference>
<dbReference type="SMART" id="SM00345">
    <property type="entry name" value="HTH_GNTR"/>
    <property type="match status" value="1"/>
</dbReference>
<sequence length="261" mass="28410">MHDKSQTGTVDLSGQGREQAVTRKSGVALWRQIADQIRQAISAGTLGADGKLPPEMILSERFGVNRHTLRSAIAALVQEGVLRAEQGRGTFVESRQKLSYPISARTRFSTGLREQTRERRSILLADAIEPALGRVAEALGLAPDAPVLRLETLSEADGRPVSRATSWFDAERFPDFARVYAETASITLAFQHFGIEDYFRKSTLVSARHADAADLTDLKLSAGAIVLVAWAINVDTAGVSVQYAETRFVADRVELSVSTEA</sequence>
<dbReference type="GO" id="GO:0045892">
    <property type="term" value="P:negative regulation of DNA-templated transcription"/>
    <property type="evidence" value="ECO:0007669"/>
    <property type="project" value="TreeGrafter"/>
</dbReference>
<dbReference type="PROSITE" id="PS50949">
    <property type="entry name" value="HTH_GNTR"/>
    <property type="match status" value="1"/>
</dbReference>
<accession>A0AAC9AR32</accession>
<protein>
    <submittedName>
        <fullName evidence="5">Transcriptional regulator</fullName>
    </submittedName>
</protein>
<dbReference type="SMART" id="SM00866">
    <property type="entry name" value="UTRA"/>
    <property type="match status" value="1"/>
</dbReference>
<dbReference type="InterPro" id="IPR036390">
    <property type="entry name" value="WH_DNA-bd_sf"/>
</dbReference>
<dbReference type="KEGG" id="aak:AA2016_2184"/>
<dbReference type="CDD" id="cd07377">
    <property type="entry name" value="WHTH_GntR"/>
    <property type="match status" value="1"/>
</dbReference>
<evidence type="ECO:0000256" key="2">
    <source>
        <dbReference type="ARBA" id="ARBA00023125"/>
    </source>
</evidence>
<keyword evidence="2" id="KW-0238">DNA-binding</keyword>
<name>A0AAC9AR32_AMIAI</name>
<gene>
    <name evidence="5" type="ORF">AA2016_2184</name>
</gene>
<organism evidence="5 6">
    <name type="scientific">Aminobacter aminovorans</name>
    <name type="common">Chelatobacter heintzii</name>
    <dbReference type="NCBI Taxonomy" id="83263"/>
    <lineage>
        <taxon>Bacteria</taxon>
        <taxon>Pseudomonadati</taxon>
        <taxon>Pseudomonadota</taxon>
        <taxon>Alphaproteobacteria</taxon>
        <taxon>Hyphomicrobiales</taxon>
        <taxon>Phyllobacteriaceae</taxon>
        <taxon>Aminobacter</taxon>
    </lineage>
</organism>
<dbReference type="SUPFAM" id="SSF64288">
    <property type="entry name" value="Chorismate lyase-like"/>
    <property type="match status" value="1"/>
</dbReference>
<dbReference type="PANTHER" id="PTHR44846:SF1">
    <property type="entry name" value="MANNOSYL-D-GLYCERATE TRANSPORT_METABOLISM SYSTEM REPRESSOR MNGR-RELATED"/>
    <property type="match status" value="1"/>
</dbReference>
<evidence type="ECO:0000313" key="5">
    <source>
        <dbReference type="EMBL" id="AMS41114.1"/>
    </source>
</evidence>
<dbReference type="Proteomes" id="UP000075755">
    <property type="component" value="Chromosome"/>
</dbReference>
<dbReference type="Gene3D" id="3.40.1410.10">
    <property type="entry name" value="Chorismate lyase-like"/>
    <property type="match status" value="1"/>
</dbReference>
<dbReference type="GO" id="GO:0003677">
    <property type="term" value="F:DNA binding"/>
    <property type="evidence" value="ECO:0007669"/>
    <property type="project" value="UniProtKB-KW"/>
</dbReference>
<proteinExistence type="predicted"/>